<comment type="caution">
    <text evidence="10">The sequence shown here is derived from an EMBL/GenBank/DDBJ whole genome shotgun (WGS) entry which is preliminary data.</text>
</comment>
<dbReference type="PANTHER" id="PTHR30069:SF29">
    <property type="entry name" value="HEMOGLOBIN AND HEMOGLOBIN-HAPTOGLOBIN-BINDING PROTEIN 1-RELATED"/>
    <property type="match status" value="1"/>
</dbReference>
<proteinExistence type="inferred from homology"/>
<dbReference type="InterPro" id="IPR012910">
    <property type="entry name" value="Plug_dom"/>
</dbReference>
<accession>A0A412WPZ9</accession>
<dbReference type="PANTHER" id="PTHR30069">
    <property type="entry name" value="TONB-DEPENDENT OUTER MEMBRANE RECEPTOR"/>
    <property type="match status" value="1"/>
</dbReference>
<dbReference type="Gene3D" id="2.60.40.1120">
    <property type="entry name" value="Carboxypeptidase-like, regulatory domain"/>
    <property type="match status" value="1"/>
</dbReference>
<evidence type="ECO:0000256" key="5">
    <source>
        <dbReference type="ARBA" id="ARBA00022729"/>
    </source>
</evidence>
<evidence type="ECO:0000256" key="7">
    <source>
        <dbReference type="ARBA" id="ARBA00023237"/>
    </source>
</evidence>
<reference evidence="10 11" key="1">
    <citation type="submission" date="2018-08" db="EMBL/GenBank/DDBJ databases">
        <title>A genome reference for cultivated species of the human gut microbiota.</title>
        <authorList>
            <person name="Zou Y."/>
            <person name="Xue W."/>
            <person name="Luo G."/>
        </authorList>
    </citation>
    <scope>NUCLEOTIDE SEQUENCE [LARGE SCALE GENOMIC DNA]</scope>
    <source>
        <strain evidence="10 11">AF14-6AC</strain>
    </source>
</reference>
<evidence type="ECO:0000256" key="4">
    <source>
        <dbReference type="ARBA" id="ARBA00022692"/>
    </source>
</evidence>
<dbReference type="AlphaFoldDB" id="A0A412WPZ9"/>
<keyword evidence="4 8" id="KW-0812">Transmembrane</keyword>
<keyword evidence="6 8" id="KW-0472">Membrane</keyword>
<dbReference type="SUPFAM" id="SSF56935">
    <property type="entry name" value="Porins"/>
    <property type="match status" value="1"/>
</dbReference>
<organism evidence="10 11">
    <name type="scientific">Odoribacter splanchnicus</name>
    <dbReference type="NCBI Taxonomy" id="28118"/>
    <lineage>
        <taxon>Bacteria</taxon>
        <taxon>Pseudomonadati</taxon>
        <taxon>Bacteroidota</taxon>
        <taxon>Bacteroidia</taxon>
        <taxon>Bacteroidales</taxon>
        <taxon>Odoribacteraceae</taxon>
        <taxon>Odoribacter</taxon>
    </lineage>
</organism>
<dbReference type="InterPro" id="IPR037066">
    <property type="entry name" value="Plug_dom_sf"/>
</dbReference>
<evidence type="ECO:0000256" key="6">
    <source>
        <dbReference type="ARBA" id="ARBA00023136"/>
    </source>
</evidence>
<dbReference type="EMBL" id="QRYW01000006">
    <property type="protein sequence ID" value="RGV29212.1"/>
    <property type="molecule type" value="Genomic_DNA"/>
</dbReference>
<dbReference type="RefSeq" id="WP_118107365.1">
    <property type="nucleotide sequence ID" value="NZ_QRPC01000007.1"/>
</dbReference>
<dbReference type="InterPro" id="IPR039426">
    <property type="entry name" value="TonB-dep_rcpt-like"/>
</dbReference>
<dbReference type="SUPFAM" id="SSF49464">
    <property type="entry name" value="Carboxypeptidase regulatory domain-like"/>
    <property type="match status" value="1"/>
</dbReference>
<dbReference type="GO" id="GO:0015344">
    <property type="term" value="F:siderophore uptake transmembrane transporter activity"/>
    <property type="evidence" value="ECO:0007669"/>
    <property type="project" value="TreeGrafter"/>
</dbReference>
<sequence>MTKALILSIVLVIVWGSSSIVGASPRVDKQLGQLITLTMKETSVINIIQEIRKSTDYRFLFQVDDLKNMNKEEFVVSHATIKEVMDKLVDGTNLTYTFRSDAVVVLALKQQAAQIKSTQKFSLKGRVFEKTDSGKGIPFASVFLPQLGIGTVTKADGTFEIKNLDPDVYKVEISSLGFETLQTTINLNSKTPANLKFGLVEANFRLDEVVITATNSKAGASTSSSISRLAMDHMQASSLSDIMQLLPGATVSKPDLTSVSTLSLRGGASLGTAVIMDGAPISNNSNMQMMTTSIGGAVPATRGTSPQTGIDLRTITTDNIESVEVITGVPSVEYGDLTGGAVIVNTKAGRQPLQIKFNTNPNVYMFSGTKGFGLGEKGGNVNVGLDYAYSNADPTEGYDYYQRITARMMYSNGFFQDRLRSNTSLNVIYAKDKGEPNPDDEQDMRTTRQRDLGLVFNTNGTLDINAGWLKNIRYAASVNYTNRHSYFQDEATNADWGYSQSMTDGAVLSNVPGRPVYLEDGTEVTRVPVGEESLKAWMLPGSYIYMYDVYGKELNTFAKLTTNFAGKTGPIHHRLILGADFRNSGNLGKGKVFDPENPPYRNLSYDFASQRNRAFKDIPFMNHLGVYAEENIQWLMGKHELNISAGIRWDKVCGFGDGFSPRINASVDIIPRHLTLRGAYGITLKAPTLLYMYPDKAYFDLVNFNNASTSAPDGQKFQVITTRVFDAENKNLEMAKNKKCELGLDLKFNKMRFFITAYQEKCDNGYTIAKSLNTFKSVPFVQYSEITPRPSDESQIANLKEIATNPYLLSYTTPMNALKYLVRGIDFDFDFGRVDAIRTAFNLNGSYMWRKSGSNNYMFWNKITGTDYSKYPHMGVFSPDYETDYSERLATNLRVIHNIPQIGLVVTLTANVIWKDRSWKSYGNDSIPIKYISRLDGKLYDFNPDDIDNEEFIGIDRRSTVNPTRLIREGVMPPLLTMNLNITKEIRDFLKVSFFANNMFRSTPLWESKKNPGSYTRRNTTENVFFFGLELTAIIR</sequence>
<dbReference type="Proteomes" id="UP000283426">
    <property type="component" value="Unassembled WGS sequence"/>
</dbReference>
<evidence type="ECO:0000313" key="10">
    <source>
        <dbReference type="EMBL" id="RGV29212.1"/>
    </source>
</evidence>
<gene>
    <name evidence="10" type="ORF">DWW24_03775</name>
</gene>
<evidence type="ECO:0000256" key="2">
    <source>
        <dbReference type="ARBA" id="ARBA00022448"/>
    </source>
</evidence>
<dbReference type="GO" id="GO:0044718">
    <property type="term" value="P:siderophore transmembrane transport"/>
    <property type="evidence" value="ECO:0007669"/>
    <property type="project" value="TreeGrafter"/>
</dbReference>
<comment type="similarity">
    <text evidence="8">Belongs to the TonB-dependent receptor family.</text>
</comment>
<evidence type="ECO:0000256" key="3">
    <source>
        <dbReference type="ARBA" id="ARBA00022452"/>
    </source>
</evidence>
<keyword evidence="3 8" id="KW-1134">Transmembrane beta strand</keyword>
<dbReference type="InterPro" id="IPR008969">
    <property type="entry name" value="CarboxyPept-like_regulatory"/>
</dbReference>
<comment type="subcellular location">
    <subcellularLocation>
        <location evidence="1 8">Cell outer membrane</location>
        <topology evidence="1 8">Multi-pass membrane protein</topology>
    </subcellularLocation>
</comment>
<protein>
    <submittedName>
        <fullName evidence="10">TonB-dependent receptor</fullName>
    </submittedName>
</protein>
<dbReference type="PROSITE" id="PS52016">
    <property type="entry name" value="TONB_DEPENDENT_REC_3"/>
    <property type="match status" value="1"/>
</dbReference>
<feature type="domain" description="TonB-dependent receptor plug" evidence="9">
    <location>
        <begin position="221"/>
        <end position="341"/>
    </location>
</feature>
<keyword evidence="10" id="KW-0675">Receptor</keyword>
<dbReference type="Gene3D" id="2.170.130.10">
    <property type="entry name" value="TonB-dependent receptor, plug domain"/>
    <property type="match status" value="1"/>
</dbReference>
<evidence type="ECO:0000256" key="1">
    <source>
        <dbReference type="ARBA" id="ARBA00004571"/>
    </source>
</evidence>
<dbReference type="Pfam" id="PF07715">
    <property type="entry name" value="Plug"/>
    <property type="match status" value="1"/>
</dbReference>
<evidence type="ECO:0000256" key="8">
    <source>
        <dbReference type="PROSITE-ProRule" id="PRU01360"/>
    </source>
</evidence>
<name>A0A412WPZ9_9BACT</name>
<keyword evidence="7 8" id="KW-0998">Cell outer membrane</keyword>
<dbReference type="Pfam" id="PF13715">
    <property type="entry name" value="CarbopepD_reg_2"/>
    <property type="match status" value="1"/>
</dbReference>
<keyword evidence="2 8" id="KW-0813">Transport</keyword>
<keyword evidence="5" id="KW-0732">Signal</keyword>
<dbReference type="InterPro" id="IPR036942">
    <property type="entry name" value="Beta-barrel_TonB_sf"/>
</dbReference>
<dbReference type="GO" id="GO:0009279">
    <property type="term" value="C:cell outer membrane"/>
    <property type="evidence" value="ECO:0007669"/>
    <property type="project" value="UniProtKB-SubCell"/>
</dbReference>
<dbReference type="Gene3D" id="2.40.170.20">
    <property type="entry name" value="TonB-dependent receptor, beta-barrel domain"/>
    <property type="match status" value="1"/>
</dbReference>
<evidence type="ECO:0000313" key="11">
    <source>
        <dbReference type="Proteomes" id="UP000283426"/>
    </source>
</evidence>
<evidence type="ECO:0000259" key="9">
    <source>
        <dbReference type="Pfam" id="PF07715"/>
    </source>
</evidence>